<organism evidence="2 3">
    <name type="scientific">Gomphillus americanus</name>
    <dbReference type="NCBI Taxonomy" id="1940652"/>
    <lineage>
        <taxon>Eukaryota</taxon>
        <taxon>Fungi</taxon>
        <taxon>Dikarya</taxon>
        <taxon>Ascomycota</taxon>
        <taxon>Pezizomycotina</taxon>
        <taxon>Lecanoromycetes</taxon>
        <taxon>OSLEUM clade</taxon>
        <taxon>Ostropomycetidae</taxon>
        <taxon>Ostropales</taxon>
        <taxon>Graphidaceae</taxon>
        <taxon>Gomphilloideae</taxon>
        <taxon>Gomphillus</taxon>
    </lineage>
</organism>
<dbReference type="AlphaFoldDB" id="A0A8H3IJG0"/>
<keyword evidence="1" id="KW-0812">Transmembrane</keyword>
<dbReference type="OrthoDB" id="539398at2759"/>
<proteinExistence type="predicted"/>
<evidence type="ECO:0000313" key="3">
    <source>
        <dbReference type="Proteomes" id="UP000664169"/>
    </source>
</evidence>
<keyword evidence="1" id="KW-1133">Transmembrane helix</keyword>
<comment type="caution">
    <text evidence="2">The sequence shown here is derived from an EMBL/GenBank/DDBJ whole genome shotgun (WGS) entry which is preliminary data.</text>
</comment>
<protein>
    <recommendedName>
        <fullName evidence="4">Pyridoxamine 5'-phosphate oxidase putative domain-containing protein</fullName>
    </recommendedName>
</protein>
<sequence length="274" mass="30905">MGHYYETIPEKTLKWCLQQKMFWVASAPLTGNGHVNISPKGGPYFGIPDDHTFWFLDLSGSGNETIAHIYEPGNGRVTIMFNAFDGPPEIVRFWGKGRVLEFGTQSFLEWVKTHNIDVLPGTRSIIVVDIHQVGSSCGFSVPYYDFKEHREILNDLWKKREKEFERGKTEHAMPKYWAYKSAYSMDGLPGMKLGLLTGKAEKIAPMVKMVGPLAPKNADGYNTRDQRQTVLIILLSFLLGVFAALYGIPAWLDLKSQLKSVPIAKNMIILPYSS</sequence>
<name>A0A8H3IJG0_9LECA</name>
<dbReference type="PANTHER" id="PTHR39336:SF3">
    <property type="entry name" value="PYRIDOXAMINE PHOSPHATE OXIDASE"/>
    <property type="match status" value="1"/>
</dbReference>
<feature type="transmembrane region" description="Helical" evidence="1">
    <location>
        <begin position="230"/>
        <end position="252"/>
    </location>
</feature>
<gene>
    <name evidence="2" type="ORF">GOMPHAMPRED_000886</name>
</gene>
<dbReference type="InterPro" id="IPR012349">
    <property type="entry name" value="Split_barrel_FMN-bd"/>
</dbReference>
<dbReference type="Proteomes" id="UP000664169">
    <property type="component" value="Unassembled WGS sequence"/>
</dbReference>
<dbReference type="SUPFAM" id="SSF50475">
    <property type="entry name" value="FMN-binding split barrel"/>
    <property type="match status" value="1"/>
</dbReference>
<dbReference type="Gene3D" id="2.30.110.10">
    <property type="entry name" value="Electron Transport, Fmn-binding Protein, Chain A"/>
    <property type="match status" value="1"/>
</dbReference>
<accession>A0A8H3IJG0</accession>
<evidence type="ECO:0000313" key="2">
    <source>
        <dbReference type="EMBL" id="CAF9915894.1"/>
    </source>
</evidence>
<dbReference type="PANTHER" id="PTHR39336">
    <property type="entry name" value="PYRIDOXAMINE PHOSPHATE OXIDASE FAMILY PROTEIN (AFU_ORTHOLOGUE AFUA_6G11440)"/>
    <property type="match status" value="1"/>
</dbReference>
<evidence type="ECO:0008006" key="4">
    <source>
        <dbReference type="Google" id="ProtNLM"/>
    </source>
</evidence>
<reference evidence="2" key="1">
    <citation type="submission" date="2021-03" db="EMBL/GenBank/DDBJ databases">
        <authorList>
            <person name="Tagirdzhanova G."/>
        </authorList>
    </citation>
    <scope>NUCLEOTIDE SEQUENCE</scope>
</reference>
<keyword evidence="1" id="KW-0472">Membrane</keyword>
<evidence type="ECO:0000256" key="1">
    <source>
        <dbReference type="SAM" id="Phobius"/>
    </source>
</evidence>
<keyword evidence="3" id="KW-1185">Reference proteome</keyword>
<dbReference type="EMBL" id="CAJPDQ010000010">
    <property type="protein sequence ID" value="CAF9915894.1"/>
    <property type="molecule type" value="Genomic_DNA"/>
</dbReference>